<gene>
    <name evidence="6" type="ORF">D7D52_32005</name>
</gene>
<dbReference type="PROSITE" id="PS50977">
    <property type="entry name" value="HTH_TETR_2"/>
    <property type="match status" value="1"/>
</dbReference>
<proteinExistence type="predicted"/>
<evidence type="ECO:0000259" key="5">
    <source>
        <dbReference type="PROSITE" id="PS50977"/>
    </source>
</evidence>
<reference evidence="6 7" key="1">
    <citation type="submission" date="2018-09" db="EMBL/GenBank/DDBJ databases">
        <title>Nocardia yunnanensis sp. nov., an actinomycete isolated from a soil sample.</title>
        <authorList>
            <person name="Zhang J."/>
        </authorList>
    </citation>
    <scope>NUCLEOTIDE SEQUENCE [LARGE SCALE GENOMIC DNA]</scope>
    <source>
        <strain evidence="6 7">CFHS0054</strain>
    </source>
</reference>
<dbReference type="GO" id="GO:0045892">
    <property type="term" value="P:negative regulation of DNA-templated transcription"/>
    <property type="evidence" value="ECO:0007669"/>
    <property type="project" value="InterPro"/>
</dbReference>
<name>A0A386ZJR9_9NOCA</name>
<organism evidence="6 7">
    <name type="scientific">Nocardia yunnanensis</name>
    <dbReference type="NCBI Taxonomy" id="2382165"/>
    <lineage>
        <taxon>Bacteria</taxon>
        <taxon>Bacillati</taxon>
        <taxon>Actinomycetota</taxon>
        <taxon>Actinomycetes</taxon>
        <taxon>Mycobacteriales</taxon>
        <taxon>Nocardiaceae</taxon>
        <taxon>Nocardia</taxon>
    </lineage>
</organism>
<feature type="domain" description="HTH tetR-type" evidence="5">
    <location>
        <begin position="30"/>
        <end position="90"/>
    </location>
</feature>
<evidence type="ECO:0000256" key="4">
    <source>
        <dbReference type="PROSITE-ProRule" id="PRU00335"/>
    </source>
</evidence>
<dbReference type="Gene3D" id="1.10.10.60">
    <property type="entry name" value="Homeodomain-like"/>
    <property type="match status" value="1"/>
</dbReference>
<evidence type="ECO:0000313" key="7">
    <source>
        <dbReference type="Proteomes" id="UP000267164"/>
    </source>
</evidence>
<dbReference type="Gene3D" id="1.10.357.10">
    <property type="entry name" value="Tetracycline Repressor, domain 2"/>
    <property type="match status" value="1"/>
</dbReference>
<dbReference type="InterPro" id="IPR036271">
    <property type="entry name" value="Tet_transcr_reg_TetR-rel_C_sf"/>
</dbReference>
<dbReference type="AlphaFoldDB" id="A0A386ZJR9"/>
<dbReference type="InterPro" id="IPR001647">
    <property type="entry name" value="HTH_TetR"/>
</dbReference>
<evidence type="ECO:0000256" key="2">
    <source>
        <dbReference type="ARBA" id="ARBA00023125"/>
    </source>
</evidence>
<dbReference type="GO" id="GO:0003700">
    <property type="term" value="F:DNA-binding transcription factor activity"/>
    <property type="evidence" value="ECO:0007669"/>
    <property type="project" value="TreeGrafter"/>
</dbReference>
<dbReference type="KEGG" id="nyu:D7D52_32005"/>
<feature type="DNA-binding region" description="H-T-H motif" evidence="4">
    <location>
        <begin position="53"/>
        <end position="72"/>
    </location>
</feature>
<protein>
    <submittedName>
        <fullName evidence="6">TetR/AcrR family transcriptional regulator</fullName>
    </submittedName>
</protein>
<dbReference type="Proteomes" id="UP000267164">
    <property type="component" value="Chromosome"/>
</dbReference>
<dbReference type="RefSeq" id="WP_120742376.1">
    <property type="nucleotide sequence ID" value="NZ_CP032568.1"/>
</dbReference>
<dbReference type="SUPFAM" id="SSF46689">
    <property type="entry name" value="Homeodomain-like"/>
    <property type="match status" value="1"/>
</dbReference>
<dbReference type="Pfam" id="PF00440">
    <property type="entry name" value="TetR_N"/>
    <property type="match status" value="1"/>
</dbReference>
<keyword evidence="1" id="KW-0805">Transcription regulation</keyword>
<evidence type="ECO:0000256" key="1">
    <source>
        <dbReference type="ARBA" id="ARBA00023015"/>
    </source>
</evidence>
<dbReference type="PANTHER" id="PTHR30055:SF151">
    <property type="entry name" value="TRANSCRIPTIONAL REGULATORY PROTEIN"/>
    <property type="match status" value="1"/>
</dbReference>
<dbReference type="GO" id="GO:0000976">
    <property type="term" value="F:transcription cis-regulatory region binding"/>
    <property type="evidence" value="ECO:0007669"/>
    <property type="project" value="TreeGrafter"/>
</dbReference>
<accession>A0A386ZJR9</accession>
<dbReference type="EMBL" id="CP032568">
    <property type="protein sequence ID" value="AYF77676.1"/>
    <property type="molecule type" value="Genomic_DNA"/>
</dbReference>
<dbReference type="SUPFAM" id="SSF48498">
    <property type="entry name" value="Tetracyclin repressor-like, C-terminal domain"/>
    <property type="match status" value="1"/>
</dbReference>
<dbReference type="InterPro" id="IPR009057">
    <property type="entry name" value="Homeodomain-like_sf"/>
</dbReference>
<dbReference type="InterPro" id="IPR050109">
    <property type="entry name" value="HTH-type_TetR-like_transc_reg"/>
</dbReference>
<dbReference type="PANTHER" id="PTHR30055">
    <property type="entry name" value="HTH-TYPE TRANSCRIPTIONAL REGULATOR RUTR"/>
    <property type="match status" value="1"/>
</dbReference>
<keyword evidence="3" id="KW-0804">Transcription</keyword>
<dbReference type="OrthoDB" id="3614211at2"/>
<keyword evidence="2 4" id="KW-0238">DNA-binding</keyword>
<evidence type="ECO:0000313" key="6">
    <source>
        <dbReference type="EMBL" id="AYF77676.1"/>
    </source>
</evidence>
<keyword evidence="7" id="KW-1185">Reference proteome</keyword>
<dbReference type="Pfam" id="PF02909">
    <property type="entry name" value="TetR_C_1"/>
    <property type="match status" value="1"/>
</dbReference>
<sequence length="246" mass="27466">MRPPDERVLPKSVKLLWELDNGGTRGPKRGLSLAQILDTAIAIADAEGFAALSMARVAKELGFTTMSLYRYVDSKDTLVELLHDRIFDVRPDLPEGDWRAAMEAWAWAEFQTIRAHDWWLDIPVSGPPLGPNNMIWLEAGMNALSGLAIPEPLRLQLLLNLSIYVIGRTRFLRDAIQHSKAEQDFTAILMSVLDPQRFPAVTSALTSNAFDDDDINWEEADFGFALARLLDGYQVFIDSLGDVNPA</sequence>
<evidence type="ECO:0000256" key="3">
    <source>
        <dbReference type="ARBA" id="ARBA00023163"/>
    </source>
</evidence>
<dbReference type="InterPro" id="IPR004111">
    <property type="entry name" value="Repressor_TetR_C"/>
</dbReference>